<sequence>MQSLESSASTLSQQSSNLPKRLPVPTASTMRKAALQEGTTSLISRSRRFDAEKVSRTMEAEYTVDVLGHGTSFLNLTRIDLS</sequence>
<accession>A0ACC1Q8C2</accession>
<evidence type="ECO:0000313" key="1">
    <source>
        <dbReference type="EMBL" id="KAJ3011695.1"/>
    </source>
</evidence>
<keyword evidence="2" id="KW-1185">Reference proteome</keyword>
<organism evidence="1 2">
    <name type="scientific">Trametes sanguinea</name>
    <dbReference type="NCBI Taxonomy" id="158606"/>
    <lineage>
        <taxon>Eukaryota</taxon>
        <taxon>Fungi</taxon>
        <taxon>Dikarya</taxon>
        <taxon>Basidiomycota</taxon>
        <taxon>Agaricomycotina</taxon>
        <taxon>Agaricomycetes</taxon>
        <taxon>Polyporales</taxon>
        <taxon>Polyporaceae</taxon>
        <taxon>Trametes</taxon>
    </lineage>
</organism>
<evidence type="ECO:0000313" key="2">
    <source>
        <dbReference type="Proteomes" id="UP001144978"/>
    </source>
</evidence>
<comment type="caution">
    <text evidence="1">The sequence shown here is derived from an EMBL/GenBank/DDBJ whole genome shotgun (WGS) entry which is preliminary data.</text>
</comment>
<protein>
    <submittedName>
        <fullName evidence="1">Uncharacterized protein</fullName>
    </submittedName>
</protein>
<reference evidence="1" key="1">
    <citation type="submission" date="2022-08" db="EMBL/GenBank/DDBJ databases">
        <title>Genome Sequence of Pycnoporus sanguineus.</title>
        <authorList>
            <person name="Buettner E."/>
        </authorList>
    </citation>
    <scope>NUCLEOTIDE SEQUENCE</scope>
    <source>
        <strain evidence="1">CG-C14</strain>
    </source>
</reference>
<proteinExistence type="predicted"/>
<name>A0ACC1Q8C2_9APHY</name>
<gene>
    <name evidence="1" type="ORF">NUW54_g2088</name>
</gene>
<dbReference type="EMBL" id="JANSHE010000376">
    <property type="protein sequence ID" value="KAJ3011695.1"/>
    <property type="molecule type" value="Genomic_DNA"/>
</dbReference>
<dbReference type="Proteomes" id="UP001144978">
    <property type="component" value="Unassembled WGS sequence"/>
</dbReference>